<proteinExistence type="predicted"/>
<protein>
    <submittedName>
        <fullName evidence="2">Uncharacterized protein</fullName>
    </submittedName>
</protein>
<accession>A0A2P2LEG2</accession>
<sequence length="99" mass="11352">MHLNETTSQHKITEKQNIIYQISHARKDENWISIIVKEAHKIIAIIKEMQEPMNSKRNAKVSSLLLLTTVSPNLNPNSNIHTHQSTDLGSQIYKKHAET</sequence>
<name>A0A2P2LEG2_RHIMU</name>
<organism evidence="2">
    <name type="scientific">Rhizophora mucronata</name>
    <name type="common">Asiatic mangrove</name>
    <dbReference type="NCBI Taxonomy" id="61149"/>
    <lineage>
        <taxon>Eukaryota</taxon>
        <taxon>Viridiplantae</taxon>
        <taxon>Streptophyta</taxon>
        <taxon>Embryophyta</taxon>
        <taxon>Tracheophyta</taxon>
        <taxon>Spermatophyta</taxon>
        <taxon>Magnoliopsida</taxon>
        <taxon>eudicotyledons</taxon>
        <taxon>Gunneridae</taxon>
        <taxon>Pentapetalae</taxon>
        <taxon>rosids</taxon>
        <taxon>fabids</taxon>
        <taxon>Malpighiales</taxon>
        <taxon>Rhizophoraceae</taxon>
        <taxon>Rhizophora</taxon>
    </lineage>
</organism>
<evidence type="ECO:0000313" key="2">
    <source>
        <dbReference type="EMBL" id="MBX16356.1"/>
    </source>
</evidence>
<evidence type="ECO:0000256" key="1">
    <source>
        <dbReference type="SAM" id="MobiDB-lite"/>
    </source>
</evidence>
<feature type="compositionally biased region" description="Polar residues" evidence="1">
    <location>
        <begin position="78"/>
        <end position="89"/>
    </location>
</feature>
<reference evidence="2" key="1">
    <citation type="submission" date="2018-02" db="EMBL/GenBank/DDBJ databases">
        <title>Rhizophora mucronata_Transcriptome.</title>
        <authorList>
            <person name="Meera S.P."/>
            <person name="Sreeshan A."/>
            <person name="Augustine A."/>
        </authorList>
    </citation>
    <scope>NUCLEOTIDE SEQUENCE</scope>
    <source>
        <tissue evidence="2">Leaf</tissue>
    </source>
</reference>
<dbReference type="AlphaFoldDB" id="A0A2P2LEG2"/>
<feature type="region of interest" description="Disordered" evidence="1">
    <location>
        <begin position="75"/>
        <end position="99"/>
    </location>
</feature>
<dbReference type="EMBL" id="GGEC01035872">
    <property type="protein sequence ID" value="MBX16356.1"/>
    <property type="molecule type" value="Transcribed_RNA"/>
</dbReference>